<evidence type="ECO:0000313" key="9">
    <source>
        <dbReference type="EMBL" id="MBW2938939.1"/>
    </source>
</evidence>
<dbReference type="PANTHER" id="PTHR42894">
    <property type="entry name" value="N-(5'-PHOSPHORIBOSYL)ANTHRANILATE ISOMERASE"/>
    <property type="match status" value="1"/>
</dbReference>
<keyword evidence="4 7" id="KW-0822">Tryptophan biosynthesis</keyword>
<dbReference type="EMBL" id="JAHWDP010000006">
    <property type="protein sequence ID" value="MBW2938939.1"/>
    <property type="molecule type" value="Genomic_DNA"/>
</dbReference>
<comment type="similarity">
    <text evidence="7">Belongs to the TrpF family.</text>
</comment>
<dbReference type="GO" id="GO:0004640">
    <property type="term" value="F:phosphoribosylanthranilate isomerase activity"/>
    <property type="evidence" value="ECO:0007669"/>
    <property type="project" value="UniProtKB-UniRule"/>
</dbReference>
<dbReference type="RefSeq" id="WP_219053466.1">
    <property type="nucleotide sequence ID" value="NZ_JAHWDP010000006.1"/>
</dbReference>
<dbReference type="CDD" id="cd00405">
    <property type="entry name" value="PRAI"/>
    <property type="match status" value="1"/>
</dbReference>
<keyword evidence="6 7" id="KW-0413">Isomerase</keyword>
<evidence type="ECO:0000256" key="7">
    <source>
        <dbReference type="HAMAP-Rule" id="MF_00135"/>
    </source>
</evidence>
<evidence type="ECO:0000256" key="5">
    <source>
        <dbReference type="ARBA" id="ARBA00023141"/>
    </source>
</evidence>
<dbReference type="EC" id="5.3.1.24" evidence="7"/>
<keyword evidence="3 7" id="KW-0028">Amino-acid biosynthesis</keyword>
<organism evidence="9 10">
    <name type="scientific">Halomarinibacterium sedimenti</name>
    <dbReference type="NCBI Taxonomy" id="2857106"/>
    <lineage>
        <taxon>Bacteria</taxon>
        <taxon>Pseudomonadati</taxon>
        <taxon>Bacteroidota</taxon>
        <taxon>Flavobacteriia</taxon>
        <taxon>Flavobacteriales</taxon>
        <taxon>Flavobacteriaceae</taxon>
        <taxon>Halomarinibacterium</taxon>
    </lineage>
</organism>
<dbReference type="PANTHER" id="PTHR42894:SF1">
    <property type="entry name" value="N-(5'-PHOSPHORIBOSYL)ANTHRANILATE ISOMERASE"/>
    <property type="match status" value="1"/>
</dbReference>
<comment type="pathway">
    <text evidence="7">Amino-acid biosynthesis; L-tryptophan biosynthesis; L-tryptophan from chorismate: step 3/5.</text>
</comment>
<dbReference type="Pfam" id="PF00697">
    <property type="entry name" value="PRAI"/>
    <property type="match status" value="1"/>
</dbReference>
<comment type="catalytic activity">
    <reaction evidence="1 7">
        <text>N-(5-phospho-beta-D-ribosyl)anthranilate = 1-(2-carboxyphenylamino)-1-deoxy-D-ribulose 5-phosphate</text>
        <dbReference type="Rhea" id="RHEA:21540"/>
        <dbReference type="ChEBI" id="CHEBI:18277"/>
        <dbReference type="ChEBI" id="CHEBI:58613"/>
        <dbReference type="EC" id="5.3.1.24"/>
    </reaction>
</comment>
<evidence type="ECO:0000256" key="3">
    <source>
        <dbReference type="ARBA" id="ARBA00022605"/>
    </source>
</evidence>
<keyword evidence="10" id="KW-1185">Reference proteome</keyword>
<protein>
    <recommendedName>
        <fullName evidence="2 7">N-(5'-phosphoribosyl)anthranilate isomerase</fullName>
        <shortName evidence="7">PRAI</shortName>
        <ecNumber evidence="7">5.3.1.24</ecNumber>
    </recommendedName>
</protein>
<evidence type="ECO:0000259" key="8">
    <source>
        <dbReference type="Pfam" id="PF00697"/>
    </source>
</evidence>
<dbReference type="Proteomes" id="UP001138686">
    <property type="component" value="Unassembled WGS sequence"/>
</dbReference>
<comment type="caution">
    <text evidence="9">The sequence shown here is derived from an EMBL/GenBank/DDBJ whole genome shotgun (WGS) entry which is preliminary data.</text>
</comment>
<accession>A0A9X1FRW1</accession>
<keyword evidence="5 7" id="KW-0057">Aromatic amino acid biosynthesis</keyword>
<name>A0A9X1FRW1_9FLAO</name>
<dbReference type="HAMAP" id="MF_00135">
    <property type="entry name" value="PRAI"/>
    <property type="match status" value="1"/>
</dbReference>
<feature type="domain" description="N-(5'phosphoribosyl) anthranilate isomerase (PRAI)" evidence="8">
    <location>
        <begin position="7"/>
        <end position="192"/>
    </location>
</feature>
<gene>
    <name evidence="7" type="primary">trpF</name>
    <name evidence="9" type="ORF">KXJ69_12550</name>
</gene>
<evidence type="ECO:0000256" key="2">
    <source>
        <dbReference type="ARBA" id="ARBA00022272"/>
    </source>
</evidence>
<evidence type="ECO:0000256" key="1">
    <source>
        <dbReference type="ARBA" id="ARBA00001164"/>
    </source>
</evidence>
<reference evidence="9" key="1">
    <citation type="submission" date="2021-07" db="EMBL/GenBank/DDBJ databases">
        <title>Aureisphaera sp. CAU 1614 isolated from sea sediment.</title>
        <authorList>
            <person name="Kim W."/>
        </authorList>
    </citation>
    <scope>NUCLEOTIDE SEQUENCE</scope>
    <source>
        <strain evidence="9">CAU 1614</strain>
    </source>
</reference>
<dbReference type="GO" id="GO:0000162">
    <property type="term" value="P:L-tryptophan biosynthetic process"/>
    <property type="evidence" value="ECO:0007669"/>
    <property type="project" value="UniProtKB-UniRule"/>
</dbReference>
<dbReference type="AlphaFoldDB" id="A0A9X1FRW1"/>
<sequence>MKHNVAEVATLLPDYLGFIFYDKSPRNFEGEIPKIPSDIKKVGVFVNEKVVRVIEKAATHKLNIIQLHGEESPEYCGELSDLTSNLEIWKVFSVGETFNYDLLKPYENVVDKFLFDTKGKNKGGNGITFNWQVLRQYPSKKPFILSGGIGLEEVDKIHTLMERELPLYAIDVNSKFEIGPGLKNSTELKQFIYEL</sequence>
<proteinExistence type="inferred from homology"/>
<evidence type="ECO:0000256" key="6">
    <source>
        <dbReference type="ARBA" id="ARBA00023235"/>
    </source>
</evidence>
<evidence type="ECO:0000256" key="4">
    <source>
        <dbReference type="ARBA" id="ARBA00022822"/>
    </source>
</evidence>
<evidence type="ECO:0000313" key="10">
    <source>
        <dbReference type="Proteomes" id="UP001138686"/>
    </source>
</evidence>
<dbReference type="InterPro" id="IPR044643">
    <property type="entry name" value="TrpF_fam"/>
</dbReference>
<dbReference type="InterPro" id="IPR001240">
    <property type="entry name" value="PRAI_dom"/>
</dbReference>